<evidence type="ECO:0000256" key="1">
    <source>
        <dbReference type="SAM" id="SignalP"/>
    </source>
</evidence>
<dbReference type="Proteomes" id="UP000625711">
    <property type="component" value="Unassembled WGS sequence"/>
</dbReference>
<name>A0A834M3L4_RHYFE</name>
<feature type="chain" id="PRO_5032790275" evidence="1">
    <location>
        <begin position="19"/>
        <end position="98"/>
    </location>
</feature>
<reference evidence="2" key="1">
    <citation type="submission" date="2020-08" db="EMBL/GenBank/DDBJ databases">
        <title>Genome sequencing and assembly of the red palm weevil Rhynchophorus ferrugineus.</title>
        <authorList>
            <person name="Dias G.B."/>
            <person name="Bergman C.M."/>
            <person name="Manee M."/>
        </authorList>
    </citation>
    <scope>NUCLEOTIDE SEQUENCE</scope>
    <source>
        <strain evidence="2">AA-2017</strain>
        <tissue evidence="2">Whole larva</tissue>
    </source>
</reference>
<evidence type="ECO:0000313" key="2">
    <source>
        <dbReference type="EMBL" id="KAF7265515.1"/>
    </source>
</evidence>
<keyword evidence="3" id="KW-1185">Reference proteome</keyword>
<dbReference type="AlphaFoldDB" id="A0A834M3L4"/>
<sequence>MQAMLALVSISSVVLTFSYELYNTGQHLEDQFQLIYCALANMPWYLWDRKNKQIYYLLTAQMQNDVSLYVGLNTQVNRKSLITVNIYCLIKIVCIFFC</sequence>
<gene>
    <name evidence="2" type="ORF">GWI33_021088</name>
</gene>
<keyword evidence="1" id="KW-0732">Signal</keyword>
<comment type="caution">
    <text evidence="2">The sequence shown here is derived from an EMBL/GenBank/DDBJ whole genome shotgun (WGS) entry which is preliminary data.</text>
</comment>
<accession>A0A834M3L4</accession>
<organism evidence="2 3">
    <name type="scientific">Rhynchophorus ferrugineus</name>
    <name type="common">Red palm weevil</name>
    <name type="synonym">Curculio ferrugineus</name>
    <dbReference type="NCBI Taxonomy" id="354439"/>
    <lineage>
        <taxon>Eukaryota</taxon>
        <taxon>Metazoa</taxon>
        <taxon>Ecdysozoa</taxon>
        <taxon>Arthropoda</taxon>
        <taxon>Hexapoda</taxon>
        <taxon>Insecta</taxon>
        <taxon>Pterygota</taxon>
        <taxon>Neoptera</taxon>
        <taxon>Endopterygota</taxon>
        <taxon>Coleoptera</taxon>
        <taxon>Polyphaga</taxon>
        <taxon>Cucujiformia</taxon>
        <taxon>Curculionidae</taxon>
        <taxon>Dryophthorinae</taxon>
        <taxon>Rhynchophorus</taxon>
    </lineage>
</organism>
<dbReference type="EMBL" id="JAACXV010014611">
    <property type="protein sequence ID" value="KAF7265515.1"/>
    <property type="molecule type" value="Genomic_DNA"/>
</dbReference>
<proteinExistence type="predicted"/>
<evidence type="ECO:0000313" key="3">
    <source>
        <dbReference type="Proteomes" id="UP000625711"/>
    </source>
</evidence>
<feature type="signal peptide" evidence="1">
    <location>
        <begin position="1"/>
        <end position="18"/>
    </location>
</feature>
<dbReference type="OrthoDB" id="6783644at2759"/>
<protein>
    <submittedName>
        <fullName evidence="2">Uncharacterized protein</fullName>
    </submittedName>
</protein>